<dbReference type="AlphaFoldDB" id="C1MV17"/>
<evidence type="ECO:0000313" key="2">
    <source>
        <dbReference type="Proteomes" id="UP000001876"/>
    </source>
</evidence>
<dbReference type="EMBL" id="GG663740">
    <property type="protein sequence ID" value="EEH56421.1"/>
    <property type="molecule type" value="Genomic_DNA"/>
</dbReference>
<name>C1MV17_MICPC</name>
<evidence type="ECO:0000313" key="1">
    <source>
        <dbReference type="EMBL" id="EEH56421.1"/>
    </source>
</evidence>
<protein>
    <submittedName>
        <fullName evidence="1">Predicted protein</fullName>
    </submittedName>
</protein>
<dbReference type="PANTHER" id="PTHR13696:SF99">
    <property type="entry name" value="COBYRINIC ACID AC-DIAMIDE SYNTHASE"/>
    <property type="match status" value="1"/>
</dbReference>
<sequence>MAPTHSTCFCNNRGGVGKTFMAFQTACEAARSRPDANVLVVDFSLYSDVTALLLGGSAREGFGAPMKGLQVTVENTTADTRAEGLIRDLELAIDADDDDARAGMKKKTKGSVFGAFFSKPSPAAAASSRREIDLQKYMIRPAAHNPAIPPNLYLIPSAGAVSWTDTQETNDDAADAAADDDEFVDAMDTTDRAPLWTRKGDAWHRAGARLARALDDLPPSFDAVFVDTDHLAACVLTKLALASCESVVVPLSFDDGDFNRLFQDVTGNALFTDVMIPMKAKGQLRARVKRMVFSKVGSNKNEAVTTAGGIESPFKPSKTVMDQMDAMAQQVWAACTHDERYKQLFAGAEELAPGQYGGGNIVGAFTAKFFTAMKMAPDLAANLSKMMGLPLCTMTSRTYHAPSGLEGQSGKPVLDSLKSETQRLVAGLLDDRYNLPLLES</sequence>
<dbReference type="Gene3D" id="3.40.50.300">
    <property type="entry name" value="P-loop containing nucleotide triphosphate hydrolases"/>
    <property type="match status" value="1"/>
</dbReference>
<gene>
    <name evidence="1" type="ORF">MICPUCDRAFT_59022</name>
</gene>
<dbReference type="OrthoDB" id="1902922at2759"/>
<dbReference type="InterPro" id="IPR027417">
    <property type="entry name" value="P-loop_NTPase"/>
</dbReference>
<dbReference type="OMA" id="FTAMKMA"/>
<dbReference type="InterPro" id="IPR050678">
    <property type="entry name" value="DNA_Partitioning_ATPase"/>
</dbReference>
<dbReference type="SUPFAM" id="SSF52540">
    <property type="entry name" value="P-loop containing nucleoside triphosphate hydrolases"/>
    <property type="match status" value="1"/>
</dbReference>
<dbReference type="RefSeq" id="XP_003059289.1">
    <property type="nucleotide sequence ID" value="XM_003059243.1"/>
</dbReference>
<dbReference type="eggNOG" id="ENOG502SAQQ">
    <property type="taxonomic scope" value="Eukaryota"/>
</dbReference>
<keyword evidence="2" id="KW-1185">Reference proteome</keyword>
<dbReference type="KEGG" id="mpp:MICPUCDRAFT_59022"/>
<dbReference type="PANTHER" id="PTHR13696">
    <property type="entry name" value="P-LOOP CONTAINING NUCLEOSIDE TRIPHOSPHATE HYDROLASE"/>
    <property type="match status" value="1"/>
</dbReference>
<proteinExistence type="predicted"/>
<organism evidence="2">
    <name type="scientific">Micromonas pusilla (strain CCMP1545)</name>
    <name type="common">Picoplanktonic green alga</name>
    <dbReference type="NCBI Taxonomy" id="564608"/>
    <lineage>
        <taxon>Eukaryota</taxon>
        <taxon>Viridiplantae</taxon>
        <taxon>Chlorophyta</taxon>
        <taxon>Mamiellophyceae</taxon>
        <taxon>Mamiellales</taxon>
        <taxon>Mamiellaceae</taxon>
        <taxon>Micromonas</taxon>
    </lineage>
</organism>
<reference evidence="1 2" key="1">
    <citation type="journal article" date="2009" name="Science">
        <title>Green evolution and dynamic adaptations revealed by genomes of the marine picoeukaryotes Micromonas.</title>
        <authorList>
            <person name="Worden A.Z."/>
            <person name="Lee J.H."/>
            <person name="Mock T."/>
            <person name="Rouze P."/>
            <person name="Simmons M.P."/>
            <person name="Aerts A.L."/>
            <person name="Allen A.E."/>
            <person name="Cuvelier M.L."/>
            <person name="Derelle E."/>
            <person name="Everett M.V."/>
            <person name="Foulon E."/>
            <person name="Grimwood J."/>
            <person name="Gundlach H."/>
            <person name="Henrissat B."/>
            <person name="Napoli C."/>
            <person name="McDonald S.M."/>
            <person name="Parker M.S."/>
            <person name="Rombauts S."/>
            <person name="Salamov A."/>
            <person name="Von Dassow P."/>
            <person name="Badger J.H."/>
            <person name="Coutinho P.M."/>
            <person name="Demir E."/>
            <person name="Dubchak I."/>
            <person name="Gentemann C."/>
            <person name="Eikrem W."/>
            <person name="Gready J.E."/>
            <person name="John U."/>
            <person name="Lanier W."/>
            <person name="Lindquist E.A."/>
            <person name="Lucas S."/>
            <person name="Mayer K.F."/>
            <person name="Moreau H."/>
            <person name="Not F."/>
            <person name="Otillar R."/>
            <person name="Panaud O."/>
            <person name="Pangilinan J."/>
            <person name="Paulsen I."/>
            <person name="Piegu B."/>
            <person name="Poliakov A."/>
            <person name="Robbens S."/>
            <person name="Schmutz J."/>
            <person name="Toulza E."/>
            <person name="Wyss T."/>
            <person name="Zelensky A."/>
            <person name="Zhou K."/>
            <person name="Armbrust E.V."/>
            <person name="Bhattacharya D."/>
            <person name="Goodenough U.W."/>
            <person name="Van de Peer Y."/>
            <person name="Grigoriev I.V."/>
        </authorList>
    </citation>
    <scope>NUCLEOTIDE SEQUENCE [LARGE SCALE GENOMIC DNA]</scope>
    <source>
        <strain evidence="1 2">CCMP1545</strain>
    </source>
</reference>
<dbReference type="GeneID" id="9685037"/>
<dbReference type="Proteomes" id="UP000001876">
    <property type="component" value="Unassembled WGS sequence"/>
</dbReference>
<accession>C1MV17</accession>